<keyword evidence="2" id="KW-1185">Reference proteome</keyword>
<dbReference type="Proteomes" id="UP000291822">
    <property type="component" value="Unassembled WGS sequence"/>
</dbReference>
<dbReference type="EMBL" id="SJTG01000007">
    <property type="protein sequence ID" value="TCI06117.1"/>
    <property type="molecule type" value="Genomic_DNA"/>
</dbReference>
<reference evidence="1 2" key="1">
    <citation type="submission" date="2019-02" db="EMBL/GenBank/DDBJ databases">
        <title>Dyella amyloliquefaciens sp. nov., isolated from forest soil.</title>
        <authorList>
            <person name="Gao Z.-H."/>
            <person name="Qiu L.-H."/>
        </authorList>
    </citation>
    <scope>NUCLEOTIDE SEQUENCE [LARGE SCALE GENOMIC DNA]</scope>
    <source>
        <strain evidence="1 2">KACC 12747</strain>
    </source>
</reference>
<dbReference type="RefSeq" id="WP_131152544.1">
    <property type="nucleotide sequence ID" value="NZ_SJTG01000007.1"/>
</dbReference>
<protein>
    <submittedName>
        <fullName evidence="1">Uncharacterized protein</fullName>
    </submittedName>
</protein>
<organism evidence="1 2">
    <name type="scientific">Dyella soli</name>
    <dbReference type="NCBI Taxonomy" id="522319"/>
    <lineage>
        <taxon>Bacteria</taxon>
        <taxon>Pseudomonadati</taxon>
        <taxon>Pseudomonadota</taxon>
        <taxon>Gammaproteobacteria</taxon>
        <taxon>Lysobacterales</taxon>
        <taxon>Rhodanobacteraceae</taxon>
        <taxon>Dyella</taxon>
    </lineage>
</organism>
<sequence length="191" mass="20790">MPPISNYQPVNTSVTSSVTASKDLKSPSAISTACISLVSNLRATRWNDGVRMQTDTMSEIPEVCRVQRERQQLRAKHPDGCSWQQQLAGADEDLIEFASWTSKAIYFSDLADIRGRLNEIEDVLGAVNKEALRQLAGHGDAGVDPSDAAARFEAIASLLASVQAQRVMVDATDNFRNAQVAQVRGTSWPDA</sequence>
<name>A0A4R0YL76_9GAMM</name>
<dbReference type="AlphaFoldDB" id="A0A4R0YL76"/>
<gene>
    <name evidence="1" type="ORF">EZM97_34880</name>
</gene>
<evidence type="ECO:0000313" key="2">
    <source>
        <dbReference type="Proteomes" id="UP000291822"/>
    </source>
</evidence>
<proteinExistence type="predicted"/>
<evidence type="ECO:0000313" key="1">
    <source>
        <dbReference type="EMBL" id="TCI06117.1"/>
    </source>
</evidence>
<accession>A0A4R0YL76</accession>
<comment type="caution">
    <text evidence="1">The sequence shown here is derived from an EMBL/GenBank/DDBJ whole genome shotgun (WGS) entry which is preliminary data.</text>
</comment>